<feature type="transmembrane region" description="Helical" evidence="1">
    <location>
        <begin position="12"/>
        <end position="30"/>
    </location>
</feature>
<dbReference type="EMBL" id="CP107006">
    <property type="protein sequence ID" value="UYQ95427.1"/>
    <property type="molecule type" value="Genomic_DNA"/>
</dbReference>
<feature type="domain" description="Inner membrane protein YgaP-like transmembrane" evidence="2">
    <location>
        <begin position="1"/>
        <end position="65"/>
    </location>
</feature>
<evidence type="ECO:0000313" key="4">
    <source>
        <dbReference type="Proteomes" id="UP001162741"/>
    </source>
</evidence>
<dbReference type="RefSeq" id="WP_244839117.1">
    <property type="nucleotide sequence ID" value="NZ_CP107006.1"/>
</dbReference>
<dbReference type="InterPro" id="IPR021309">
    <property type="entry name" value="YgaP-like_TM"/>
</dbReference>
<dbReference type="Pfam" id="PF11127">
    <property type="entry name" value="YgaP-like_TM"/>
    <property type="match status" value="1"/>
</dbReference>
<keyword evidence="1" id="KW-1133">Transmembrane helix</keyword>
<name>A0ABY6J760_9BACT</name>
<gene>
    <name evidence="3" type="ORF">MKQ68_09985</name>
</gene>
<evidence type="ECO:0000259" key="2">
    <source>
        <dbReference type="Pfam" id="PF11127"/>
    </source>
</evidence>
<keyword evidence="1" id="KW-0472">Membrane</keyword>
<organism evidence="3 4">
    <name type="scientific">Chitinophaga horti</name>
    <dbReference type="NCBI Taxonomy" id="2920382"/>
    <lineage>
        <taxon>Bacteria</taxon>
        <taxon>Pseudomonadati</taxon>
        <taxon>Bacteroidota</taxon>
        <taxon>Chitinophagia</taxon>
        <taxon>Chitinophagales</taxon>
        <taxon>Chitinophagaceae</taxon>
        <taxon>Chitinophaga</taxon>
    </lineage>
</organism>
<sequence length="78" mass="8745">MKNNLGIIDRSIRIVLALALIGIYLTHTRFQLSDLLLLLIGPMLLQTGLKGICPLYDMAGFRTTRPVAQHAVSRRQED</sequence>
<evidence type="ECO:0000256" key="1">
    <source>
        <dbReference type="SAM" id="Phobius"/>
    </source>
</evidence>
<keyword evidence="1" id="KW-0812">Transmembrane</keyword>
<keyword evidence="4" id="KW-1185">Reference proteome</keyword>
<dbReference type="Proteomes" id="UP001162741">
    <property type="component" value="Chromosome"/>
</dbReference>
<accession>A0ABY6J760</accession>
<reference evidence="3" key="1">
    <citation type="submission" date="2022-10" db="EMBL/GenBank/DDBJ databases">
        <title>Chitinophaga sp. nov., isolated from soil.</title>
        <authorList>
            <person name="Jeon C.O."/>
        </authorList>
    </citation>
    <scope>NUCLEOTIDE SEQUENCE</scope>
    <source>
        <strain evidence="3">R8</strain>
    </source>
</reference>
<proteinExistence type="predicted"/>
<evidence type="ECO:0000313" key="3">
    <source>
        <dbReference type="EMBL" id="UYQ95427.1"/>
    </source>
</evidence>
<protein>
    <submittedName>
        <fullName evidence="3">DUF2892 domain-containing protein</fullName>
    </submittedName>
</protein>